<comment type="caution">
    <text evidence="5">The sequence shown here is derived from an EMBL/GenBank/DDBJ whole genome shotgun (WGS) entry which is preliminary data.</text>
</comment>
<proteinExistence type="predicted"/>
<dbReference type="Proteomes" id="UP000233524">
    <property type="component" value="Unassembled WGS sequence"/>
</dbReference>
<dbReference type="Pfam" id="PF00172">
    <property type="entry name" value="Zn_clus"/>
    <property type="match status" value="1"/>
</dbReference>
<dbReference type="InterPro" id="IPR001138">
    <property type="entry name" value="Zn2Cys6_DnaBD"/>
</dbReference>
<protein>
    <recommendedName>
        <fullName evidence="4">Xylanolytic transcriptional activator regulatory domain-containing protein</fullName>
    </recommendedName>
</protein>
<dbReference type="GO" id="GO:0003677">
    <property type="term" value="F:DNA binding"/>
    <property type="evidence" value="ECO:0007669"/>
    <property type="project" value="InterPro"/>
</dbReference>
<dbReference type="STRING" id="41688.A0A2N3MZ67"/>
<dbReference type="InParanoid" id="A0A2N3MZ67"/>
<dbReference type="VEuPathDB" id="FungiDB:jhhlp_008850"/>
<feature type="compositionally biased region" description="Low complexity" evidence="3">
    <location>
        <begin position="135"/>
        <end position="156"/>
    </location>
</feature>
<evidence type="ECO:0000259" key="4">
    <source>
        <dbReference type="SMART" id="SM00906"/>
    </source>
</evidence>
<dbReference type="InterPro" id="IPR007219">
    <property type="entry name" value="XnlR_reg_dom"/>
</dbReference>
<feature type="region of interest" description="Disordered" evidence="3">
    <location>
        <begin position="1"/>
        <end position="21"/>
    </location>
</feature>
<keyword evidence="1" id="KW-0479">Metal-binding</keyword>
<dbReference type="CDD" id="cd00067">
    <property type="entry name" value="GAL4"/>
    <property type="match status" value="1"/>
</dbReference>
<evidence type="ECO:0000256" key="1">
    <source>
        <dbReference type="ARBA" id="ARBA00022723"/>
    </source>
</evidence>
<keyword evidence="6" id="KW-1185">Reference proteome</keyword>
<dbReference type="GO" id="GO:0006351">
    <property type="term" value="P:DNA-templated transcription"/>
    <property type="evidence" value="ECO:0007669"/>
    <property type="project" value="InterPro"/>
</dbReference>
<dbReference type="GO" id="GO:0000981">
    <property type="term" value="F:DNA-binding transcription factor activity, RNA polymerase II-specific"/>
    <property type="evidence" value="ECO:0007669"/>
    <property type="project" value="InterPro"/>
</dbReference>
<feature type="domain" description="Xylanolytic transcriptional activator regulatory" evidence="4">
    <location>
        <begin position="382"/>
        <end position="455"/>
    </location>
</feature>
<evidence type="ECO:0000256" key="2">
    <source>
        <dbReference type="ARBA" id="ARBA00023242"/>
    </source>
</evidence>
<sequence length="790" mass="87445">MEELDVSFSRGEEDEDRTPATTERLAVSLPFNRLANHYIIPDSLLLDTVKCDKANPCSPCVKTGAQCSYAAAPKPRERRQRVMVSATYDSKLDAISRKIDELSHRMSRLSHVQVDNTAGEKPFGSGNPLGVVQESFPSSTSSRPTPSTSSPGSIPTQATTPNNFAREGAQDLQASSSKEEYEGESSLCAQAVFASRFLQSAISNTSNAELAQRMETALHDLRIAVQGGKQASDTTEVLYPLAKPLQPGSTTRNLPLPPTDKVFACMRMARESAQVAELWLGDFMRPTQFNNYYIKVAAPGSATEAELIITHCGLHWLFCECSKVTPDEKTKHDYDAQAVACQANLETVLANLHFHQQTNMDFVYAMGMASMYCLQKSKPTAAWNFISSAARMIQALGLQHNVATNVEDPEEKLKKKLLFWDIYRNEKMLSLRLGRASAFRDQDITLPRPSPGRPGGNFLAELYPGWVTMASIQGRIYDDIYSPGALMQPTHMRNSRARKLVDETKAAMQRCEEVHDRYAASKGHVLGLDYHEIARRSDRVISLCTLTLIYRAITPETPSSSAFYPNCVEAARSALQEHDRCVAVITRAQGKAVFLEAYINWAIVQSPFVPFIVLFCNIIETSDPSDLEYMRSLVDTLEATTHASAAFNSPMYNTCEKQRRLFKALYSVASTYIEVKSNLGDGDGMMTWPMTQTQYPDADSSTTSKHPGHSLMSPGRIVTETGNATSHASQILSRDEIDAAAMGLVNDIGRSTSLQDAALEDVDMGMDFSGAQLWDWFNKNQSILRMLEDP</sequence>
<name>A0A2N3MZ67_9PEZI</name>
<dbReference type="Gene3D" id="4.10.240.10">
    <property type="entry name" value="Zn(2)-C6 fungal-type DNA-binding domain"/>
    <property type="match status" value="1"/>
</dbReference>
<dbReference type="AlphaFoldDB" id="A0A2N3MZ67"/>
<reference evidence="5 6" key="1">
    <citation type="journal article" date="2017" name="G3 (Bethesda)">
        <title>First Draft Genome Sequence of the Pathogenic Fungus Lomentospora prolificans (Formerly Scedosporium prolificans).</title>
        <authorList>
            <person name="Luo R."/>
            <person name="Zimin A."/>
            <person name="Workman R."/>
            <person name="Fan Y."/>
            <person name="Pertea G."/>
            <person name="Grossman N."/>
            <person name="Wear M.P."/>
            <person name="Jia B."/>
            <person name="Miller H."/>
            <person name="Casadevall A."/>
            <person name="Timp W."/>
            <person name="Zhang S.X."/>
            <person name="Salzberg S.L."/>
        </authorList>
    </citation>
    <scope>NUCLEOTIDE SEQUENCE [LARGE SCALE GENOMIC DNA]</scope>
    <source>
        <strain evidence="5 6">JHH-5317</strain>
    </source>
</reference>
<dbReference type="PANTHER" id="PTHR46910:SF5">
    <property type="entry name" value="ZN(II)2CYS6 TRANSCRIPTION FACTOR (EUROFUNG)"/>
    <property type="match status" value="1"/>
</dbReference>
<dbReference type="Pfam" id="PF04082">
    <property type="entry name" value="Fungal_trans"/>
    <property type="match status" value="1"/>
</dbReference>
<dbReference type="EMBL" id="NLAX01001623">
    <property type="protein sequence ID" value="PKS05473.1"/>
    <property type="molecule type" value="Genomic_DNA"/>
</dbReference>
<dbReference type="InterPro" id="IPR036864">
    <property type="entry name" value="Zn2-C6_fun-type_DNA-bd_sf"/>
</dbReference>
<dbReference type="GO" id="GO:0008270">
    <property type="term" value="F:zinc ion binding"/>
    <property type="evidence" value="ECO:0007669"/>
    <property type="project" value="InterPro"/>
</dbReference>
<dbReference type="InterPro" id="IPR050987">
    <property type="entry name" value="AtrR-like"/>
</dbReference>
<evidence type="ECO:0000313" key="5">
    <source>
        <dbReference type="EMBL" id="PKS05473.1"/>
    </source>
</evidence>
<evidence type="ECO:0000256" key="3">
    <source>
        <dbReference type="SAM" id="MobiDB-lite"/>
    </source>
</evidence>
<dbReference type="SMART" id="SM00906">
    <property type="entry name" value="Fungal_trans"/>
    <property type="match status" value="1"/>
</dbReference>
<accession>A0A2N3MZ67</accession>
<evidence type="ECO:0000313" key="6">
    <source>
        <dbReference type="Proteomes" id="UP000233524"/>
    </source>
</evidence>
<keyword evidence="2" id="KW-0539">Nucleus</keyword>
<feature type="region of interest" description="Disordered" evidence="3">
    <location>
        <begin position="114"/>
        <end position="162"/>
    </location>
</feature>
<dbReference type="OrthoDB" id="103819at2759"/>
<dbReference type="CDD" id="cd12148">
    <property type="entry name" value="fungal_TF_MHR"/>
    <property type="match status" value="1"/>
</dbReference>
<dbReference type="PANTHER" id="PTHR46910">
    <property type="entry name" value="TRANSCRIPTION FACTOR PDR1"/>
    <property type="match status" value="1"/>
</dbReference>
<organism evidence="5 6">
    <name type="scientific">Lomentospora prolificans</name>
    <dbReference type="NCBI Taxonomy" id="41688"/>
    <lineage>
        <taxon>Eukaryota</taxon>
        <taxon>Fungi</taxon>
        <taxon>Dikarya</taxon>
        <taxon>Ascomycota</taxon>
        <taxon>Pezizomycotina</taxon>
        <taxon>Sordariomycetes</taxon>
        <taxon>Hypocreomycetidae</taxon>
        <taxon>Microascales</taxon>
        <taxon>Microascaceae</taxon>
        <taxon>Lomentospora</taxon>
    </lineage>
</organism>
<gene>
    <name evidence="5" type="ORF">jhhlp_008850</name>
</gene>